<name>A0A160TJN0_9ZZZZ</name>
<protein>
    <submittedName>
        <fullName evidence="1">Uncharacterized protein</fullName>
    </submittedName>
</protein>
<accession>A0A160TJN0</accession>
<sequence length="261" mass="28618">MPIPGWPALAAAAAATDAPAPDKVIASIDLAKSFATRTPWRFVATQGRDVNIEIVDPNDMQPGEIKLCLTNDSGKTCRADFRHALSIGGEINLYSDPHYLDKAEIVYPREGGRPFLLLQIASLPSGDGDSINGTRVLKYDRASDRFVDAYRHLTGHNNNQEIRYMASGPLRGAIISAEPTGNAPFGYWVTVNRMGPAATYHPVLRYRSATRYSDGNPLHVIDSEMPAIQQRLGLWRPGQPLPLPPGACAKPQLRNMELWCS</sequence>
<dbReference type="AlphaFoldDB" id="A0A160TJN0"/>
<gene>
    <name evidence="1" type="ORF">MGWOODY_Smn155</name>
</gene>
<organism evidence="1">
    <name type="scientific">hydrothermal vent metagenome</name>
    <dbReference type="NCBI Taxonomy" id="652676"/>
    <lineage>
        <taxon>unclassified sequences</taxon>
        <taxon>metagenomes</taxon>
        <taxon>ecological metagenomes</taxon>
    </lineage>
</organism>
<evidence type="ECO:0000313" key="1">
    <source>
        <dbReference type="EMBL" id="CUS45265.1"/>
    </source>
</evidence>
<proteinExistence type="predicted"/>
<reference evidence="1" key="1">
    <citation type="submission" date="2015-10" db="EMBL/GenBank/DDBJ databases">
        <authorList>
            <person name="Gilbert D.G."/>
        </authorList>
    </citation>
    <scope>NUCLEOTIDE SEQUENCE</scope>
</reference>
<dbReference type="EMBL" id="CZQE01000231">
    <property type="protein sequence ID" value="CUS45265.1"/>
    <property type="molecule type" value="Genomic_DNA"/>
</dbReference>